<name>A0ABM1VX99_APLCA</name>
<dbReference type="PANTHER" id="PTHR22382">
    <property type="entry name" value="RIKEN CDNA 4921504E06 GENE"/>
    <property type="match status" value="1"/>
</dbReference>
<evidence type="ECO:0000313" key="3">
    <source>
        <dbReference type="Proteomes" id="UP000694888"/>
    </source>
</evidence>
<reference evidence="4" key="1">
    <citation type="submission" date="2025-08" db="UniProtKB">
        <authorList>
            <consortium name="RefSeq"/>
        </authorList>
    </citation>
    <scope>IDENTIFICATION</scope>
</reference>
<feature type="region of interest" description="Disordered" evidence="1">
    <location>
        <begin position="460"/>
        <end position="498"/>
    </location>
</feature>
<feature type="domain" description="DUF4709" evidence="2">
    <location>
        <begin position="50"/>
        <end position="158"/>
    </location>
</feature>
<sequence>MADSPALGTEDGRESESPNDQHAYHKAEEDLQDHILAIYGDSSANNDMFRPALADNAKIGFFSLDSASQTEVTEIVDLKEMTEVLQILLQDVANLRRDINFTKHVMQADHDSKLQEKSLELYCRINERVVELEKMHQDRVNSLRKAFRQQLADAIARLSVHFSKNLQTKIVRERTKQKSDLADKEEKFKEMQATILRNEGVIQMLKTQLQQQQMKQQEEDDERFMERRFVMDESSSNKSKSSRASGSPVVPRVDSALQDQLNTAQEELEEATQKLEKSDKKISRLEEALDIKDEEILTLHKEMDAMKEQQERSEIMVEQLKHEHNELMEAAAQEKETTKKMAVEKAKEEAQKASTAEQSKMKQMKSQLADLEKKLAKEKEKSSSATQDSISSKTLKESEDKLKTEILRLQAEVEKAHRTWEKKFAILQQSMHALKDESYLRQTLQRQAAQLHHAAVSYSTDMPSGVLPTKAPASSPSKKPLPEIRRGSKTGNQAQERDYISYTVSAPSGRGTAMFSADENQIMSDNELDLLPPEMEPLPEQPSRKGKDCGDQSRPSTQPHVVVLPTVEAK</sequence>
<feature type="region of interest" description="Disordered" evidence="1">
    <location>
        <begin position="334"/>
        <end position="402"/>
    </location>
</feature>
<accession>A0ABM1VX99</accession>
<feature type="region of interest" description="Disordered" evidence="1">
    <location>
        <begin position="231"/>
        <end position="252"/>
    </location>
</feature>
<feature type="compositionally biased region" description="Basic and acidic residues" evidence="1">
    <location>
        <begin position="370"/>
        <end position="382"/>
    </location>
</feature>
<dbReference type="Proteomes" id="UP000694888">
    <property type="component" value="Unplaced"/>
</dbReference>
<gene>
    <name evidence="4" type="primary">LOC101850494</name>
</gene>
<dbReference type="Pfam" id="PF15821">
    <property type="entry name" value="DUF4709"/>
    <property type="match status" value="1"/>
</dbReference>
<feature type="region of interest" description="Disordered" evidence="1">
    <location>
        <begin position="1"/>
        <end position="24"/>
    </location>
</feature>
<evidence type="ECO:0000256" key="1">
    <source>
        <dbReference type="SAM" id="MobiDB-lite"/>
    </source>
</evidence>
<keyword evidence="3" id="KW-1185">Reference proteome</keyword>
<organism evidence="3 4">
    <name type="scientific">Aplysia californica</name>
    <name type="common">California sea hare</name>
    <dbReference type="NCBI Taxonomy" id="6500"/>
    <lineage>
        <taxon>Eukaryota</taxon>
        <taxon>Metazoa</taxon>
        <taxon>Spiralia</taxon>
        <taxon>Lophotrochozoa</taxon>
        <taxon>Mollusca</taxon>
        <taxon>Gastropoda</taxon>
        <taxon>Heterobranchia</taxon>
        <taxon>Euthyneura</taxon>
        <taxon>Tectipleura</taxon>
        <taxon>Aplysiida</taxon>
        <taxon>Aplysioidea</taxon>
        <taxon>Aplysiidae</taxon>
        <taxon>Aplysia</taxon>
    </lineage>
</organism>
<feature type="compositionally biased region" description="Basic and acidic residues" evidence="1">
    <location>
        <begin position="542"/>
        <end position="551"/>
    </location>
</feature>
<evidence type="ECO:0000313" key="4">
    <source>
        <dbReference type="RefSeq" id="XP_035827042.1"/>
    </source>
</evidence>
<evidence type="ECO:0000259" key="2">
    <source>
        <dbReference type="Pfam" id="PF15821"/>
    </source>
</evidence>
<feature type="compositionally biased region" description="Basic and acidic residues" evidence="1">
    <location>
        <begin position="334"/>
        <end position="351"/>
    </location>
</feature>
<feature type="region of interest" description="Disordered" evidence="1">
    <location>
        <begin position="524"/>
        <end position="570"/>
    </location>
</feature>
<protein>
    <submittedName>
        <fullName evidence="4">Uncharacterized protein C10orf67, mitochondrial isoform X5</fullName>
    </submittedName>
</protein>
<proteinExistence type="predicted"/>
<dbReference type="InterPro" id="IPR031651">
    <property type="entry name" value="DUF4709"/>
</dbReference>
<feature type="compositionally biased region" description="Low complexity" evidence="1">
    <location>
        <begin position="234"/>
        <end position="247"/>
    </location>
</feature>
<dbReference type="GeneID" id="101850494"/>
<dbReference type="InterPro" id="IPR040119">
    <property type="entry name" value="C10orf67-like"/>
</dbReference>
<dbReference type="RefSeq" id="XP_035827042.1">
    <property type="nucleotide sequence ID" value="XM_035971149.1"/>
</dbReference>
<dbReference type="PANTHER" id="PTHR22382:SF7">
    <property type="entry name" value="RIKEN CDNA 4921504E06 GENE"/>
    <property type="match status" value="1"/>
</dbReference>